<dbReference type="AlphaFoldDB" id="G8TPP4"/>
<reference evidence="2 3" key="1">
    <citation type="submission" date="2011-12" db="EMBL/GenBank/DDBJ databases">
        <title>The complete genome of Niastella koreensis GR20-10.</title>
        <authorList>
            <consortium name="US DOE Joint Genome Institute (JGI-PGF)"/>
            <person name="Lucas S."/>
            <person name="Han J."/>
            <person name="Lapidus A."/>
            <person name="Bruce D."/>
            <person name="Goodwin L."/>
            <person name="Pitluck S."/>
            <person name="Peters L."/>
            <person name="Kyrpides N."/>
            <person name="Mavromatis K."/>
            <person name="Ivanova N."/>
            <person name="Mikhailova N."/>
            <person name="Davenport K."/>
            <person name="Saunders E."/>
            <person name="Detter J.C."/>
            <person name="Tapia R."/>
            <person name="Han C."/>
            <person name="Land M."/>
            <person name="Hauser L."/>
            <person name="Markowitz V."/>
            <person name="Cheng J.-F."/>
            <person name="Hugenholtz P."/>
            <person name="Woyke T."/>
            <person name="Wu D."/>
            <person name="Tindall B."/>
            <person name="Pomrenke H."/>
            <person name="Brambilla E."/>
            <person name="Klenk H.-P."/>
            <person name="Eisen J.A."/>
        </authorList>
    </citation>
    <scope>NUCLEOTIDE SEQUENCE [LARGE SCALE GENOMIC DNA]</scope>
    <source>
        <strain evidence="3">DSM 17620 / KACC 11465 / NBRC 106392 / GR20-10</strain>
    </source>
</reference>
<accession>G8TPP4</accession>
<dbReference type="KEGG" id="nko:Niako_2537"/>
<protein>
    <submittedName>
        <fullName evidence="2">Cupin 2 conserved barrel domain protein</fullName>
    </submittedName>
</protein>
<dbReference type="Proteomes" id="UP000005438">
    <property type="component" value="Chromosome"/>
</dbReference>
<sequence length="123" mass="14226">MENSYPYDTRLDVKYNHLELIDVPAIVKANTHKWFNQTLTQVNSSVVRVAIVEGEYHWHKHDNDDEFFFVLDGQLLIDLEDKTIALNPREGFTITKGILHRTRALQKTVMLMVETSDIVPTGD</sequence>
<dbReference type="OrthoDB" id="9794183at2"/>
<evidence type="ECO:0000313" key="3">
    <source>
        <dbReference type="Proteomes" id="UP000005438"/>
    </source>
</evidence>
<dbReference type="HOGENOM" id="CLU_131430_0_0_10"/>
<gene>
    <name evidence="2" type="ordered locus">Niako_2537</name>
</gene>
<name>G8TPP4_NIAKG</name>
<dbReference type="STRING" id="700598.Niako_2537"/>
<dbReference type="Gene3D" id="2.60.120.10">
    <property type="entry name" value="Jelly Rolls"/>
    <property type="match status" value="1"/>
</dbReference>
<evidence type="ECO:0000259" key="1">
    <source>
        <dbReference type="Pfam" id="PF07883"/>
    </source>
</evidence>
<dbReference type="eggNOG" id="COG0662">
    <property type="taxonomic scope" value="Bacteria"/>
</dbReference>
<dbReference type="SUPFAM" id="SSF51182">
    <property type="entry name" value="RmlC-like cupins"/>
    <property type="match status" value="1"/>
</dbReference>
<proteinExistence type="predicted"/>
<dbReference type="EMBL" id="CP003178">
    <property type="protein sequence ID" value="AEV98877.1"/>
    <property type="molecule type" value="Genomic_DNA"/>
</dbReference>
<dbReference type="PANTHER" id="PTHR36114">
    <property type="entry name" value="16.7 KDA PROTEIN IN WHIE LOCUS"/>
    <property type="match status" value="1"/>
</dbReference>
<dbReference type="Pfam" id="PF07883">
    <property type="entry name" value="Cupin_2"/>
    <property type="match status" value="1"/>
</dbReference>
<dbReference type="InterPro" id="IPR011051">
    <property type="entry name" value="RmlC_Cupin_sf"/>
</dbReference>
<dbReference type="RefSeq" id="WP_014218791.1">
    <property type="nucleotide sequence ID" value="NC_016609.1"/>
</dbReference>
<dbReference type="InterPro" id="IPR052044">
    <property type="entry name" value="PKS_Associated_Protein"/>
</dbReference>
<dbReference type="InterPro" id="IPR014710">
    <property type="entry name" value="RmlC-like_jellyroll"/>
</dbReference>
<dbReference type="PANTHER" id="PTHR36114:SF1">
    <property type="entry name" value="16.7 KDA PROTEIN IN WHIE LOCUS"/>
    <property type="match status" value="1"/>
</dbReference>
<organism evidence="2 3">
    <name type="scientific">Niastella koreensis (strain DSM 17620 / KACC 11465 / NBRC 106392 / GR20-10)</name>
    <dbReference type="NCBI Taxonomy" id="700598"/>
    <lineage>
        <taxon>Bacteria</taxon>
        <taxon>Pseudomonadati</taxon>
        <taxon>Bacteroidota</taxon>
        <taxon>Chitinophagia</taxon>
        <taxon>Chitinophagales</taxon>
        <taxon>Chitinophagaceae</taxon>
        <taxon>Niastella</taxon>
    </lineage>
</organism>
<feature type="domain" description="Cupin type-2" evidence="1">
    <location>
        <begin position="55"/>
        <end position="111"/>
    </location>
</feature>
<dbReference type="InterPro" id="IPR013096">
    <property type="entry name" value="Cupin_2"/>
</dbReference>
<evidence type="ECO:0000313" key="2">
    <source>
        <dbReference type="EMBL" id="AEV98877.1"/>
    </source>
</evidence>
<dbReference type="CDD" id="cd02226">
    <property type="entry name" value="cupin_YdbB-like"/>
    <property type="match status" value="1"/>
</dbReference>